<evidence type="ECO:0000313" key="3">
    <source>
        <dbReference type="Proteomes" id="UP000309544"/>
    </source>
</evidence>
<organism evidence="2 3">
    <name type="scientific">Prosthecochloris vibrioformis</name>
    <name type="common">Chlorobium vibrioforme</name>
    <dbReference type="NCBI Taxonomy" id="1098"/>
    <lineage>
        <taxon>Bacteria</taxon>
        <taxon>Pseudomonadati</taxon>
        <taxon>Chlorobiota</taxon>
        <taxon>Chlorobiia</taxon>
        <taxon>Chlorobiales</taxon>
        <taxon>Chlorobiaceae</taxon>
        <taxon>Prosthecochloris</taxon>
    </lineage>
</organism>
<feature type="domain" description="Haem-binding" evidence="1">
    <location>
        <begin position="11"/>
        <end position="139"/>
    </location>
</feature>
<dbReference type="GO" id="GO:0009055">
    <property type="term" value="F:electron transfer activity"/>
    <property type="evidence" value="ECO:0007669"/>
    <property type="project" value="InterPro"/>
</dbReference>
<dbReference type="EMBL" id="VDCI01000004">
    <property type="protein sequence ID" value="TNJ36693.1"/>
    <property type="molecule type" value="Genomic_DNA"/>
</dbReference>
<name>A0A5C4RZH6_PROVB</name>
<gene>
    <name evidence="2" type="ORF">FGF68_06420</name>
</gene>
<protein>
    <submittedName>
        <fullName evidence="2">Cytochrome C</fullName>
    </submittedName>
</protein>
<proteinExistence type="predicted"/>
<dbReference type="SMART" id="SM01235">
    <property type="entry name" value="Haem_bd"/>
    <property type="match status" value="1"/>
</dbReference>
<dbReference type="Pfam" id="PF14376">
    <property type="entry name" value="Haem_bd"/>
    <property type="match status" value="1"/>
</dbReference>
<comment type="caution">
    <text evidence="2">The sequence shown here is derived from an EMBL/GenBank/DDBJ whole genome shotgun (WGS) entry which is preliminary data.</text>
</comment>
<evidence type="ECO:0000259" key="1">
    <source>
        <dbReference type="SMART" id="SM01235"/>
    </source>
</evidence>
<dbReference type="RefSeq" id="WP_139626587.1">
    <property type="nucleotide sequence ID" value="NZ_VDCI01000004.1"/>
</dbReference>
<evidence type="ECO:0000313" key="2">
    <source>
        <dbReference type="EMBL" id="TNJ36693.1"/>
    </source>
</evidence>
<reference evidence="2 3" key="1">
    <citation type="submission" date="2019-05" db="EMBL/GenBank/DDBJ databases">
        <title>Draft Whole-Genome sequence of the green sulfur bacterium Prosthecochloris vibrioformis DSM 260.</title>
        <authorList>
            <person name="Meyer T.E."/>
            <person name="Kyndt J.A."/>
        </authorList>
    </citation>
    <scope>NUCLEOTIDE SEQUENCE [LARGE SCALE GENOMIC DNA]</scope>
    <source>
        <strain evidence="2 3">DSM 260</strain>
    </source>
</reference>
<dbReference type="InterPro" id="IPR025992">
    <property type="entry name" value="Haem-bd"/>
</dbReference>
<dbReference type="Proteomes" id="UP000309544">
    <property type="component" value="Unassembled WGS sequence"/>
</dbReference>
<dbReference type="GO" id="GO:0020037">
    <property type="term" value="F:heme binding"/>
    <property type="evidence" value="ECO:0007669"/>
    <property type="project" value="InterPro"/>
</dbReference>
<dbReference type="AlphaFoldDB" id="A0A5C4RZH6"/>
<keyword evidence="3" id="KW-1185">Reference proteome</keyword>
<accession>A0A5C4RZH6</accession>
<dbReference type="SUPFAM" id="SSF46626">
    <property type="entry name" value="Cytochrome c"/>
    <property type="match status" value="1"/>
</dbReference>
<sequence>MTFGKLFGWALLILIAIQFIPYGKNLQNPPVTGEPAWDSPQTKDLFFRACADCHSNETVWPWYSNIAPVSWLLEYDVTEGREHFNVSEWGRPGKNEGEDAAEEVIEGKMPPLFYLPTHPEANLDGIEKQALIDGLKATFGSGNHHDEQPAASE</sequence>
<dbReference type="InterPro" id="IPR036909">
    <property type="entry name" value="Cyt_c-like_dom_sf"/>
</dbReference>